<keyword evidence="4" id="KW-1185">Reference proteome</keyword>
<dbReference type="VEuPathDB" id="FungiDB:BO72DRAFT_493630"/>
<gene>
    <name evidence="3" type="ORF">BO72DRAFT_493630</name>
</gene>
<keyword evidence="2" id="KW-1133">Transmembrane helix</keyword>
<keyword evidence="2" id="KW-0812">Transmembrane</keyword>
<proteinExistence type="predicted"/>
<feature type="compositionally biased region" description="Low complexity" evidence="1">
    <location>
        <begin position="155"/>
        <end position="165"/>
    </location>
</feature>
<feature type="compositionally biased region" description="Basic residues" evidence="1">
    <location>
        <begin position="166"/>
        <end position="176"/>
    </location>
</feature>
<dbReference type="Proteomes" id="UP000249789">
    <property type="component" value="Unassembled WGS sequence"/>
</dbReference>
<keyword evidence="2" id="KW-0472">Membrane</keyword>
<reference evidence="3 4" key="1">
    <citation type="submission" date="2018-02" db="EMBL/GenBank/DDBJ databases">
        <title>The genomes of Aspergillus section Nigri reveals drivers in fungal speciation.</title>
        <authorList>
            <consortium name="DOE Joint Genome Institute"/>
            <person name="Vesth T.C."/>
            <person name="Nybo J."/>
            <person name="Theobald S."/>
            <person name="Brandl J."/>
            <person name="Frisvad J.C."/>
            <person name="Nielsen K.F."/>
            <person name="Lyhne E.K."/>
            <person name="Kogle M.E."/>
            <person name="Kuo A."/>
            <person name="Riley R."/>
            <person name="Clum A."/>
            <person name="Nolan M."/>
            <person name="Lipzen A."/>
            <person name="Salamov A."/>
            <person name="Henrissat B."/>
            <person name="Wiebenga A."/>
            <person name="De vries R.P."/>
            <person name="Grigoriev I.V."/>
            <person name="Mortensen U.H."/>
            <person name="Andersen M.R."/>
            <person name="Baker S.E."/>
        </authorList>
    </citation>
    <scope>NUCLEOTIDE SEQUENCE [LARGE SCALE GENOMIC DNA]</scope>
    <source>
        <strain evidence="3 4">CBS 313.89</strain>
    </source>
</reference>
<feature type="transmembrane region" description="Helical" evidence="2">
    <location>
        <begin position="39"/>
        <end position="63"/>
    </location>
</feature>
<sequence length="176" mass="20335">MADSITEATLVILFVIGVHLNRNNLVPHIRSSSARHPTLTMYVAIPLFILMAKFTIVHSIYIYSLAYDHRQIQALVTRTALSRDVAWTEAEIVDWLLSTGYIKGIRNHWVALAQRRTLNAMILIGLAYIDLAIFMCDLAYRCLLMRWRSSRRNLGRQPAQRARGGQARRRHPVRRR</sequence>
<protein>
    <submittedName>
        <fullName evidence="3">Uncharacterized protein</fullName>
    </submittedName>
</protein>
<feature type="region of interest" description="Disordered" evidence="1">
    <location>
        <begin position="155"/>
        <end position="176"/>
    </location>
</feature>
<dbReference type="RefSeq" id="XP_040804296.1">
    <property type="nucleotide sequence ID" value="XM_040948397.1"/>
</dbReference>
<feature type="transmembrane region" description="Helical" evidence="2">
    <location>
        <begin position="120"/>
        <end position="143"/>
    </location>
</feature>
<evidence type="ECO:0000256" key="1">
    <source>
        <dbReference type="SAM" id="MobiDB-lite"/>
    </source>
</evidence>
<organism evidence="3 4">
    <name type="scientific">Aspergillus fijiensis CBS 313.89</name>
    <dbReference type="NCBI Taxonomy" id="1448319"/>
    <lineage>
        <taxon>Eukaryota</taxon>
        <taxon>Fungi</taxon>
        <taxon>Dikarya</taxon>
        <taxon>Ascomycota</taxon>
        <taxon>Pezizomycotina</taxon>
        <taxon>Eurotiomycetes</taxon>
        <taxon>Eurotiomycetidae</taxon>
        <taxon>Eurotiales</taxon>
        <taxon>Aspergillaceae</taxon>
        <taxon>Aspergillus</taxon>
    </lineage>
</organism>
<dbReference type="GeneID" id="63865730"/>
<name>A0A8G1S0Q5_9EURO</name>
<dbReference type="EMBL" id="KZ824630">
    <property type="protein sequence ID" value="RAK80286.1"/>
    <property type="molecule type" value="Genomic_DNA"/>
</dbReference>
<dbReference type="AlphaFoldDB" id="A0A8G1S0Q5"/>
<evidence type="ECO:0000256" key="2">
    <source>
        <dbReference type="SAM" id="Phobius"/>
    </source>
</evidence>
<evidence type="ECO:0000313" key="4">
    <source>
        <dbReference type="Proteomes" id="UP000249789"/>
    </source>
</evidence>
<accession>A0A8G1S0Q5</accession>
<evidence type="ECO:0000313" key="3">
    <source>
        <dbReference type="EMBL" id="RAK80286.1"/>
    </source>
</evidence>